<dbReference type="Pfam" id="PF26188">
    <property type="entry name" value="RESC6"/>
    <property type="match status" value="1"/>
</dbReference>
<dbReference type="InterPro" id="IPR058917">
    <property type="entry name" value="RESC6_dom"/>
</dbReference>
<name>A0A8S1JEX4_9CHLO</name>
<protein>
    <recommendedName>
        <fullName evidence="2">RNA-editing substrate-binding complex 6 protein domain-containing protein</fullName>
    </recommendedName>
</protein>
<keyword evidence="4" id="KW-1185">Reference proteome</keyword>
<sequence length="928" mass="99705">MQDQDCAHASHMLHGTGAQDCSQPQSQACASMGSSPGMAGMVSPACDVFGSPALTPAQEILQSLESFSATVQKGFGMENAVGVEESPEQCGGPVNSAPSNFVSSSTLKKRGQLLVRGMRAHRPSIRRQHFAFVDKSKLDTEESIRQELMGLGGLVRIQHVALGFHAAQRLKTSPSQELLIWLSDMAMKHMPAVKQKDLAIVFFSVAKLRYLNPELMEAMGRALLVLRVETLTTFNLSNIVYSQGLLQRWHRRRDSSSPREWYPSHRAVNKALAAMATSSHCLRFFSAVQLSQVAFGLSNLDINGTDLWAAVAKEITEDSRLGTLSSFDLCNVLQSLARVGFKGDDAVRKIVGKLSEHDRLAAVDAVSLSSLFYSLRRLQCAYWDDLGPICRHAVSPAVLSSYDVAMLSNVAYSLGRISAHDPELWRSLGPALTKPSVLAALNEQQLCNALHGLMLAQVTDEKVVLPLAREATRRERSADRTPQGAASAYLAISKLGVRDPDLVTSLVRDIIKPGFLRTFHVRELLACLFASWCLSGADIFLTRRLTERVVGELLRRRELDAHMGSWALHMLTQMGYRDQRRVRHLFLKVTGEEALATAAPEELVSLAKSMARLECREESVARRLAKHATRPDVLARLDGRAIGHLMSGLAALRHAGSDVIGPLAGALAAPGVLDGMTGDQLAYLLQSCQRLGCRDVALMAALAPRVGRAEVWRAASPCSLVVAARCLGAMGFDHPVAARALVAEAVGAGRLVEMGPMTRWLVGILCAMPALGLRDRELAQPFLAELGRCPEGATEMTKGDRCRLGRALQAMGFDHREEGVAAALSARDALRLGPLAVADQGPQGTDLVEEGGQEVGDGDGVGAKLLEDLNARIDASIGGAGGRGIGGRRRGRAAGGKEKRGGGGKGRSGGGLGRGRREGSDDDLPEGL</sequence>
<organism evidence="3 4">
    <name type="scientific">Ostreobium quekettii</name>
    <dbReference type="NCBI Taxonomy" id="121088"/>
    <lineage>
        <taxon>Eukaryota</taxon>
        <taxon>Viridiplantae</taxon>
        <taxon>Chlorophyta</taxon>
        <taxon>core chlorophytes</taxon>
        <taxon>Ulvophyceae</taxon>
        <taxon>TCBD clade</taxon>
        <taxon>Bryopsidales</taxon>
        <taxon>Ostreobineae</taxon>
        <taxon>Ostreobiaceae</taxon>
        <taxon>Ostreobium</taxon>
    </lineage>
</organism>
<dbReference type="AlphaFoldDB" id="A0A8S1JEX4"/>
<dbReference type="Proteomes" id="UP000708148">
    <property type="component" value="Unassembled WGS sequence"/>
</dbReference>
<evidence type="ECO:0000256" key="1">
    <source>
        <dbReference type="SAM" id="MobiDB-lite"/>
    </source>
</evidence>
<evidence type="ECO:0000313" key="3">
    <source>
        <dbReference type="EMBL" id="CAD7704900.1"/>
    </source>
</evidence>
<evidence type="ECO:0000313" key="4">
    <source>
        <dbReference type="Proteomes" id="UP000708148"/>
    </source>
</evidence>
<comment type="caution">
    <text evidence="3">The sequence shown here is derived from an EMBL/GenBank/DDBJ whole genome shotgun (WGS) entry which is preliminary data.</text>
</comment>
<reference evidence="3" key="1">
    <citation type="submission" date="2020-12" db="EMBL/GenBank/DDBJ databases">
        <authorList>
            <person name="Iha C."/>
        </authorList>
    </citation>
    <scope>NUCLEOTIDE SEQUENCE</scope>
</reference>
<gene>
    <name evidence="3" type="ORF">OSTQU699_LOCUS10255</name>
</gene>
<evidence type="ECO:0000259" key="2">
    <source>
        <dbReference type="Pfam" id="PF26188"/>
    </source>
</evidence>
<dbReference type="EMBL" id="CAJHUC010002971">
    <property type="protein sequence ID" value="CAD7704900.1"/>
    <property type="molecule type" value="Genomic_DNA"/>
</dbReference>
<proteinExistence type="predicted"/>
<feature type="compositionally biased region" description="Gly residues" evidence="1">
    <location>
        <begin position="903"/>
        <end position="913"/>
    </location>
</feature>
<accession>A0A8S1JEX4</accession>
<feature type="domain" description="RNA-editing substrate-binding complex 6 protein" evidence="2">
    <location>
        <begin position="285"/>
        <end position="512"/>
    </location>
</feature>
<feature type="region of interest" description="Disordered" evidence="1">
    <location>
        <begin position="877"/>
        <end position="928"/>
    </location>
</feature>